<accession>A0AAU7CKJ3</accession>
<evidence type="ECO:0000313" key="1">
    <source>
        <dbReference type="EMBL" id="XBH05963.1"/>
    </source>
</evidence>
<dbReference type="AlphaFoldDB" id="A0AAU7CKJ3"/>
<dbReference type="EMBL" id="CP155447">
    <property type="protein sequence ID" value="XBH05963.1"/>
    <property type="molecule type" value="Genomic_DNA"/>
</dbReference>
<dbReference type="RefSeq" id="WP_406698815.1">
    <property type="nucleotide sequence ID" value="NZ_CP155447.1"/>
</dbReference>
<dbReference type="InterPro" id="IPR029058">
    <property type="entry name" value="AB_hydrolase_fold"/>
</dbReference>
<name>A0AAU7CKJ3_9BACT</name>
<organism evidence="1">
    <name type="scientific">Singulisphaera sp. Ch08</name>
    <dbReference type="NCBI Taxonomy" id="3120278"/>
    <lineage>
        <taxon>Bacteria</taxon>
        <taxon>Pseudomonadati</taxon>
        <taxon>Planctomycetota</taxon>
        <taxon>Planctomycetia</taxon>
        <taxon>Isosphaerales</taxon>
        <taxon>Isosphaeraceae</taxon>
        <taxon>Singulisphaera</taxon>
    </lineage>
</organism>
<sequence length="278" mass="30422">MGRIPPGAPQLRDVPELTNAAVESARANPGIGCLIDRVYPGRPLLISFGFNDWNRVPNFEFFGRTKRLEARFGIRFNRLLIRDVANAWYHRGVPGLGAHVDEVAATLRSLIRSIGPSEVITIGQSMGGYAAIMFGMLLATDRIVAFGPLSHLNPSEAILYGDRRFLPVMEALQADPPKSAYLDLPQLGEALHYQGELHVIFGTHPGRDDGVSGNLDAIHALRLARLPSVTLFPYPESDHPVVHWLIEHHQIDDLLASRLVPDPPVNEPMPAASTAGTS</sequence>
<evidence type="ECO:0008006" key="2">
    <source>
        <dbReference type="Google" id="ProtNLM"/>
    </source>
</evidence>
<dbReference type="SUPFAM" id="SSF53474">
    <property type="entry name" value="alpha/beta-Hydrolases"/>
    <property type="match status" value="1"/>
</dbReference>
<dbReference type="Gene3D" id="3.40.50.1820">
    <property type="entry name" value="alpha/beta hydrolase"/>
    <property type="match status" value="1"/>
</dbReference>
<gene>
    <name evidence="1" type="ORF">V5E97_08000</name>
</gene>
<protein>
    <recommendedName>
        <fullName evidence="2">Alpha/beta hydrolase</fullName>
    </recommendedName>
</protein>
<proteinExistence type="predicted"/>
<reference evidence="1" key="1">
    <citation type="submission" date="2024-05" db="EMBL/GenBank/DDBJ databases">
        <title>Planctomycetes of the genus Singulisphaera possess chitinolytic capabilities.</title>
        <authorList>
            <person name="Ivanova A."/>
        </authorList>
    </citation>
    <scope>NUCLEOTIDE SEQUENCE</scope>
    <source>
        <strain evidence="1">Ch08T</strain>
    </source>
</reference>